<feature type="domain" description="Cell envelope-related transcriptional attenuator" evidence="3">
    <location>
        <begin position="95"/>
        <end position="246"/>
    </location>
</feature>
<dbReference type="Proteomes" id="UP001296923">
    <property type="component" value="Unassembled WGS sequence"/>
</dbReference>
<evidence type="ECO:0000259" key="3">
    <source>
        <dbReference type="Pfam" id="PF03816"/>
    </source>
</evidence>
<reference evidence="4 5" key="1">
    <citation type="submission" date="2021-01" db="EMBL/GenBank/DDBJ databases">
        <title>Genome Sequencing of Type Strains.</title>
        <authorList>
            <person name="Lemaire J.F."/>
            <person name="Inderbitzin P."/>
            <person name="Collins S.B."/>
            <person name="Wespe N."/>
            <person name="Knight-Connoni V."/>
        </authorList>
    </citation>
    <scope>NUCLEOTIDE SEQUENCE [LARGE SCALE GENOMIC DNA]</scope>
    <source>
        <strain evidence="4 5">DSM 23009</strain>
    </source>
</reference>
<evidence type="ECO:0000256" key="1">
    <source>
        <dbReference type="ARBA" id="ARBA00006068"/>
    </source>
</evidence>
<dbReference type="PANTHER" id="PTHR33392">
    <property type="entry name" value="POLYISOPRENYL-TEICHOIC ACID--PEPTIDOGLYCAN TEICHOIC ACID TRANSFERASE TAGU"/>
    <property type="match status" value="1"/>
</dbReference>
<evidence type="ECO:0000313" key="4">
    <source>
        <dbReference type="EMBL" id="MBN3554195.1"/>
    </source>
</evidence>
<dbReference type="NCBIfam" id="TIGR00350">
    <property type="entry name" value="lytR_cpsA_psr"/>
    <property type="match status" value="1"/>
</dbReference>
<dbReference type="Gene3D" id="3.40.630.190">
    <property type="entry name" value="LCP protein"/>
    <property type="match status" value="1"/>
</dbReference>
<feature type="coiled-coil region" evidence="2">
    <location>
        <begin position="50"/>
        <end position="77"/>
    </location>
</feature>
<dbReference type="PANTHER" id="PTHR33392:SF6">
    <property type="entry name" value="POLYISOPRENYL-TEICHOIC ACID--PEPTIDOGLYCAN TEICHOIC ACID TRANSFERASE TAGU"/>
    <property type="match status" value="1"/>
</dbReference>
<accession>A0ABS2ZSE2</accession>
<keyword evidence="2" id="KW-0175">Coiled coil</keyword>
<proteinExistence type="inferred from homology"/>
<name>A0ABS2ZSE2_9BACL</name>
<sequence length="338" mass="38597">MDNKNSSQRMRRRRRKKKPFRKFLKLVLILTIFLGIGAIGYGGFLAYKVKTAADDSYSELEREKSDLRKTKVELGEDPVNILMMGVESYKGSPGHSDALILLSVNPKTKETVMLSIPRDTRTYLPVIGRKDKIGHSYAYGKKGQKEEATIEAVEELLDVPIDYYVRTNFTGFQEIVDEVGGITVDVPFKFSQVSIESKTIYYQKGPMKMNGIEALTYAQMRKQDKRGDFGRQERQQQVIQAIADEALSIKSFAKAGNIVETLGDNVQTNITLKEMFAFRNFYKELTQGNIERLNLKGEDQYIDNIYYYVPYDDSIEEISTELKRVLEIGETSSGENNY</sequence>
<dbReference type="Pfam" id="PF03816">
    <property type="entry name" value="LytR_cpsA_psr"/>
    <property type="match status" value="1"/>
</dbReference>
<dbReference type="InterPro" id="IPR050922">
    <property type="entry name" value="LytR/CpsA/Psr_CW_biosynth"/>
</dbReference>
<dbReference type="EMBL" id="JAFHKR010000038">
    <property type="protein sequence ID" value="MBN3554195.1"/>
    <property type="molecule type" value="Genomic_DNA"/>
</dbReference>
<organism evidence="4 5">
    <name type="scientific">Fictibacillus nanhaiensis</name>
    <dbReference type="NCBI Taxonomy" id="742169"/>
    <lineage>
        <taxon>Bacteria</taxon>
        <taxon>Bacillati</taxon>
        <taxon>Bacillota</taxon>
        <taxon>Bacilli</taxon>
        <taxon>Bacillales</taxon>
        <taxon>Fictibacillaceae</taxon>
        <taxon>Fictibacillus</taxon>
    </lineage>
</organism>
<comment type="caution">
    <text evidence="4">The sequence shown here is derived from an EMBL/GenBank/DDBJ whole genome shotgun (WGS) entry which is preliminary data.</text>
</comment>
<gene>
    <name evidence="4" type="ORF">JYA63_07970</name>
</gene>
<evidence type="ECO:0000256" key="2">
    <source>
        <dbReference type="SAM" id="Coils"/>
    </source>
</evidence>
<dbReference type="RefSeq" id="WP_205725239.1">
    <property type="nucleotide sequence ID" value="NZ_JAFHKR010000038.1"/>
</dbReference>
<comment type="similarity">
    <text evidence="1">Belongs to the LytR/CpsA/Psr (LCP) family.</text>
</comment>
<evidence type="ECO:0000313" key="5">
    <source>
        <dbReference type="Proteomes" id="UP001296923"/>
    </source>
</evidence>
<protein>
    <submittedName>
        <fullName evidence="4">LCP family protein</fullName>
    </submittedName>
</protein>
<dbReference type="InterPro" id="IPR004474">
    <property type="entry name" value="LytR_CpsA_psr"/>
</dbReference>
<keyword evidence="5" id="KW-1185">Reference proteome</keyword>